<dbReference type="Pfam" id="PF00884">
    <property type="entry name" value="Sulfatase"/>
    <property type="match status" value="1"/>
</dbReference>
<keyword evidence="1" id="KW-1133">Transmembrane helix</keyword>
<dbReference type="InterPro" id="IPR000917">
    <property type="entry name" value="Sulfatase_N"/>
</dbReference>
<protein>
    <recommendedName>
        <fullName evidence="2">Sulfatase N-terminal domain-containing protein</fullName>
    </recommendedName>
</protein>
<feature type="transmembrane region" description="Helical" evidence="1">
    <location>
        <begin position="65"/>
        <end position="85"/>
    </location>
</feature>
<dbReference type="InterPro" id="IPR017850">
    <property type="entry name" value="Alkaline_phosphatase_core_sf"/>
</dbReference>
<reference evidence="4" key="1">
    <citation type="submission" date="2015-10" db="EMBL/GenBank/DDBJ databases">
        <authorList>
            <person name="Lehtovirta-Morley L.E."/>
            <person name="Vieille C."/>
        </authorList>
    </citation>
    <scope>NUCLEOTIDE SEQUENCE [LARGE SCALE GENOMIC DNA]</scope>
</reference>
<gene>
    <name evidence="3" type="ORF">NDEV_0207</name>
</gene>
<dbReference type="Proteomes" id="UP000196239">
    <property type="component" value="Chromosome 1"/>
</dbReference>
<name>A0A128A0V2_9ARCH</name>
<feature type="transmembrane region" description="Helical" evidence="1">
    <location>
        <begin position="12"/>
        <end position="31"/>
    </location>
</feature>
<accession>A0A128A0V2</accession>
<evidence type="ECO:0000259" key="2">
    <source>
        <dbReference type="Pfam" id="PF00884"/>
    </source>
</evidence>
<evidence type="ECO:0000256" key="1">
    <source>
        <dbReference type="SAM" id="Phobius"/>
    </source>
</evidence>
<feature type="transmembrane region" description="Helical" evidence="1">
    <location>
        <begin position="128"/>
        <end position="149"/>
    </location>
</feature>
<proteinExistence type="predicted"/>
<sequence length="499" mass="57598">MVIISRTSVIHPLIFSVCPILIIFSQSLNLINPKEILLPILLVLSIVTAVWVLFAIILKNKKKGALVVSFGLGIFFSYGYVFNFLSDFTIGGFYLRHIYLLPVYLGFFLVLMYYFIKTKRKFDRATTIANYCSISLLVILSVVSSYNYVDRTLHPFMTLDDPTIPAPTRENPPDIYYIILDSYAHPSILKEAYNYSDDGFISFLKSRNFYVADGSHSNYRHTFLSFASSLNIEYINNRVDNSVKDTVNFHRLYKMTDDNKIMRIMKSYGYDIINFASRDGVTGNIRVADINYCEKNPYVHSQLLITAIKTSVLEPAYWKVFRAFDNQRDLCVFSELSDLNKKDTRPFFVFAHILLPHSPYRFGPNGETLMEDDQKIGYINQVKFVNKEIMEVVDKIQQGSKVQPIIIIQSDTGTSLDSNDTNEIMKRKLTILNAYYLPENGTSSLYGTITPVNSFRVILDHYFDQKYPVLEDKIYYSDYQKRLNFTDVTNILTNKTSLH</sequence>
<feature type="transmembrane region" description="Helical" evidence="1">
    <location>
        <begin position="37"/>
        <end position="58"/>
    </location>
</feature>
<feature type="domain" description="Sulfatase N-terminal" evidence="2">
    <location>
        <begin position="207"/>
        <end position="425"/>
    </location>
</feature>
<keyword evidence="4" id="KW-1185">Reference proteome</keyword>
<feature type="transmembrane region" description="Helical" evidence="1">
    <location>
        <begin position="97"/>
        <end position="116"/>
    </location>
</feature>
<dbReference type="KEGG" id="ndv:NDEV_0207"/>
<dbReference type="Gene3D" id="3.40.720.10">
    <property type="entry name" value="Alkaline Phosphatase, subunit A"/>
    <property type="match status" value="1"/>
</dbReference>
<dbReference type="AlphaFoldDB" id="A0A128A0V2"/>
<keyword evidence="1" id="KW-0812">Transmembrane</keyword>
<evidence type="ECO:0000313" key="3">
    <source>
        <dbReference type="EMBL" id="CUR50972.1"/>
    </source>
</evidence>
<dbReference type="EMBL" id="LN890280">
    <property type="protein sequence ID" value="CUR50972.1"/>
    <property type="molecule type" value="Genomic_DNA"/>
</dbReference>
<keyword evidence="1" id="KW-0472">Membrane</keyword>
<evidence type="ECO:0000313" key="4">
    <source>
        <dbReference type="Proteomes" id="UP000196239"/>
    </source>
</evidence>
<organism evidence="3 4">
    <name type="scientific">Nitrosotalea devaniterrae</name>
    <dbReference type="NCBI Taxonomy" id="1078905"/>
    <lineage>
        <taxon>Archaea</taxon>
        <taxon>Nitrososphaerota</taxon>
        <taxon>Nitrososphaeria</taxon>
        <taxon>Nitrosotaleales</taxon>
        <taxon>Nitrosotaleaceae</taxon>
        <taxon>Nitrosotalea</taxon>
    </lineage>
</organism>